<name>A0AAW6U2M5_9BACT</name>
<evidence type="ECO:0008006" key="3">
    <source>
        <dbReference type="Google" id="ProtNLM"/>
    </source>
</evidence>
<comment type="caution">
    <text evidence="1">The sequence shown here is derived from an EMBL/GenBank/DDBJ whole genome shotgun (WGS) entry which is preliminary data.</text>
</comment>
<proteinExistence type="predicted"/>
<sequence>MFFAMNLFPNELPHLTQREMAAHVLSWLQAHPQLRVSDQNRLSRQCQLIAKTQQVIYSDHADWRHFVQSLKDIQEYSFMIHVLGERLMGPPFADRFVDSLRDSMHPADSGTHTPGRNAQFELFLAALADRGGLEVGGLPGAGPDWIVTAPAGRWALEAKRTKNLKMVRKHIRKAAKQILDAQIGGVIVIDVSLAYNAACSPLSEHVPDRSLMQAHAARTKAFGEQLLPFIVQWIGRANVGFVVVYESVICPASTVEGGEKSWALIGLWSKLDTVSADSPSRAHFDNLWQLLEAALPNW</sequence>
<protein>
    <recommendedName>
        <fullName evidence="3">Restriction endonuclease</fullName>
    </recommendedName>
</protein>
<evidence type="ECO:0000313" key="2">
    <source>
        <dbReference type="Proteomes" id="UP001431776"/>
    </source>
</evidence>
<dbReference type="Proteomes" id="UP001431776">
    <property type="component" value="Unassembled WGS sequence"/>
</dbReference>
<dbReference type="AlphaFoldDB" id="A0AAW6U2M5"/>
<reference evidence="1" key="1">
    <citation type="submission" date="2023-05" db="EMBL/GenBank/DDBJ databases">
        <title>Anaerotaeda fermentans gen. nov., sp. nov., a novel anaerobic planctomycete of the new family within the order Sedimentisphaerales isolated from Taman Peninsula, Russia.</title>
        <authorList>
            <person name="Khomyakova M.A."/>
            <person name="Merkel A.Y."/>
            <person name="Slobodkin A.I."/>
        </authorList>
    </citation>
    <scope>NUCLEOTIDE SEQUENCE</scope>
    <source>
        <strain evidence="1">M17dextr</strain>
    </source>
</reference>
<keyword evidence="2" id="KW-1185">Reference proteome</keyword>
<accession>A0AAW6U2M5</accession>
<evidence type="ECO:0000313" key="1">
    <source>
        <dbReference type="EMBL" id="MDI6450749.1"/>
    </source>
</evidence>
<organism evidence="1 2">
    <name type="scientific">Anaerobaca lacustris</name>
    <dbReference type="NCBI Taxonomy" id="3044600"/>
    <lineage>
        <taxon>Bacteria</taxon>
        <taxon>Pseudomonadati</taxon>
        <taxon>Planctomycetota</taxon>
        <taxon>Phycisphaerae</taxon>
        <taxon>Sedimentisphaerales</taxon>
        <taxon>Anaerobacaceae</taxon>
        <taxon>Anaerobaca</taxon>
    </lineage>
</organism>
<gene>
    <name evidence="1" type="ORF">QJ522_16945</name>
</gene>
<dbReference type="EMBL" id="JASCXX010000024">
    <property type="protein sequence ID" value="MDI6450749.1"/>
    <property type="molecule type" value="Genomic_DNA"/>
</dbReference>
<dbReference type="RefSeq" id="WP_349246160.1">
    <property type="nucleotide sequence ID" value="NZ_JASCXX010000024.1"/>
</dbReference>